<proteinExistence type="predicted"/>
<comment type="caution">
    <text evidence="2">The sequence shown here is derived from an EMBL/GenBank/DDBJ whole genome shotgun (WGS) entry which is preliminary data.</text>
</comment>
<organism evidence="2 3">
    <name type="scientific">Fusarium duplospermum</name>
    <dbReference type="NCBI Taxonomy" id="1325734"/>
    <lineage>
        <taxon>Eukaryota</taxon>
        <taxon>Fungi</taxon>
        <taxon>Dikarya</taxon>
        <taxon>Ascomycota</taxon>
        <taxon>Pezizomycotina</taxon>
        <taxon>Sordariomycetes</taxon>
        <taxon>Hypocreomycetidae</taxon>
        <taxon>Hypocreales</taxon>
        <taxon>Nectriaceae</taxon>
        <taxon>Fusarium</taxon>
        <taxon>Fusarium solani species complex</taxon>
    </lineage>
</organism>
<evidence type="ECO:0000256" key="1">
    <source>
        <dbReference type="SAM" id="SignalP"/>
    </source>
</evidence>
<evidence type="ECO:0008006" key="4">
    <source>
        <dbReference type="Google" id="ProtNLM"/>
    </source>
</evidence>
<sequence length="74" mass="7611">MLSPAKLFIAAMALASFGVAAPEPEHLNNLEARACPGGSYTKCIGQGNTQCTGSPPAGLAQCLSTWQGVCQRNC</sequence>
<feature type="chain" id="PRO_5019391762" description="Antifungal protein" evidence="1">
    <location>
        <begin position="21"/>
        <end position="74"/>
    </location>
</feature>
<keyword evidence="3" id="KW-1185">Reference proteome</keyword>
<evidence type="ECO:0000313" key="2">
    <source>
        <dbReference type="EMBL" id="RSL46094.1"/>
    </source>
</evidence>
<feature type="signal peptide" evidence="1">
    <location>
        <begin position="1"/>
        <end position="20"/>
    </location>
</feature>
<accession>A0A428NZ18</accession>
<evidence type="ECO:0000313" key="3">
    <source>
        <dbReference type="Proteomes" id="UP000288168"/>
    </source>
</evidence>
<keyword evidence="1" id="KW-0732">Signal</keyword>
<dbReference type="EMBL" id="NKCI01000246">
    <property type="protein sequence ID" value="RSL46094.1"/>
    <property type="molecule type" value="Genomic_DNA"/>
</dbReference>
<protein>
    <recommendedName>
        <fullName evidence="4">Antifungal protein</fullName>
    </recommendedName>
</protein>
<dbReference type="OrthoDB" id="5006849at2759"/>
<dbReference type="Proteomes" id="UP000288168">
    <property type="component" value="Unassembled WGS sequence"/>
</dbReference>
<name>A0A428NZ18_9HYPO</name>
<gene>
    <name evidence="2" type="ORF">CEP54_014000</name>
</gene>
<dbReference type="AlphaFoldDB" id="A0A428NZ18"/>
<reference evidence="2 3" key="1">
    <citation type="submission" date="2017-06" db="EMBL/GenBank/DDBJ databases">
        <title>Comparative genomic analysis of Ambrosia Fusariam Clade fungi.</title>
        <authorList>
            <person name="Stajich J.E."/>
            <person name="Carrillo J."/>
            <person name="Kijimoto T."/>
            <person name="Eskalen A."/>
            <person name="O'Donnell K."/>
            <person name="Kasson M."/>
        </authorList>
    </citation>
    <scope>NUCLEOTIDE SEQUENCE [LARGE SCALE GENOMIC DNA]</scope>
    <source>
        <strain evidence="2 3">NRRL62584</strain>
    </source>
</reference>